<evidence type="ECO:0000313" key="3">
    <source>
        <dbReference type="Proteomes" id="UP001155059"/>
    </source>
</evidence>
<sequence length="338" mass="36353">MNLYALRSLACSMTCLTLLSVSAQVHATPAEFSGRGVFHFASGQGCPLSNGHDSPNNDCNRIALDLADAKASVDPDSHQILIASGSVADKKTVIGDVLLHGSGLAADGQRVPLSLHVLLRRSGEVWKTDTYVHAPVRGTFSDIQLDPYRISVRQGGSERVLFTPEQARDVLAHPSLAARLASYFIAVRPSDAKQPSADDITIALGVGRVSKSLMRASFSSDPASASDLRQLTRDGTWTLKLQALSGQIPLWVVQRQLFVFALDNSPLLKDVRQRGFKKHDTLELGARNGVGFLRYNGVEEAFPGAAESGYAFMRDSFIGLILAWPRSADAPSTAQAAQ</sequence>
<proteinExistence type="predicted"/>
<reference evidence="2 3" key="2">
    <citation type="journal article" date="2023" name="Plant Pathol.">
        <title>Dismantling and reorganizing Pseudomonas marginalis sensu#lato.</title>
        <authorList>
            <person name="Sawada H."/>
            <person name="Fujikawa T."/>
            <person name="Satou M."/>
        </authorList>
    </citation>
    <scope>NUCLEOTIDE SEQUENCE [LARGE SCALE GENOMIC DNA]</scope>
    <source>
        <strain evidence="2 3">MAFF 302030</strain>
    </source>
</reference>
<dbReference type="AlphaFoldDB" id="A0A9X1YZ95"/>
<dbReference type="Proteomes" id="UP001155059">
    <property type="component" value="Unassembled WGS sequence"/>
</dbReference>
<comment type="caution">
    <text evidence="2">The sequence shown here is derived from an EMBL/GenBank/DDBJ whole genome shotgun (WGS) entry which is preliminary data.</text>
</comment>
<name>A0A9X1YZ95_9PSED</name>
<keyword evidence="1" id="KW-0732">Signal</keyword>
<feature type="signal peptide" evidence="1">
    <location>
        <begin position="1"/>
        <end position="27"/>
    </location>
</feature>
<gene>
    <name evidence="2" type="ORF">M1B34_25060</name>
</gene>
<protein>
    <submittedName>
        <fullName evidence="2">Uncharacterized protein</fullName>
    </submittedName>
</protein>
<evidence type="ECO:0000313" key="2">
    <source>
        <dbReference type="EMBL" id="MCK9800862.1"/>
    </source>
</evidence>
<feature type="chain" id="PRO_5040789381" evidence="1">
    <location>
        <begin position="28"/>
        <end position="338"/>
    </location>
</feature>
<organism evidence="2 3">
    <name type="scientific">Pseudomonas morbosilactucae</name>
    <dbReference type="NCBI Taxonomy" id="2938197"/>
    <lineage>
        <taxon>Bacteria</taxon>
        <taxon>Pseudomonadati</taxon>
        <taxon>Pseudomonadota</taxon>
        <taxon>Gammaproteobacteria</taxon>
        <taxon>Pseudomonadales</taxon>
        <taxon>Pseudomonadaceae</taxon>
        <taxon>Pseudomonas</taxon>
    </lineage>
</organism>
<dbReference type="RefSeq" id="WP_123333841.1">
    <property type="nucleotide sequence ID" value="NZ_JALQCW010000072.1"/>
</dbReference>
<dbReference type="EMBL" id="JALQCW010000072">
    <property type="protein sequence ID" value="MCK9800862.1"/>
    <property type="molecule type" value="Genomic_DNA"/>
</dbReference>
<accession>A0A9X1YZ95</accession>
<evidence type="ECO:0000256" key="1">
    <source>
        <dbReference type="SAM" id="SignalP"/>
    </source>
</evidence>
<reference evidence="2 3" key="1">
    <citation type="journal article" date="2022" name="Int. J. Syst. Evol. Microbiol.">
        <title>Pseudomonas aegrilactucae sp. nov. and Pseudomonas morbosilactucae sp. nov., pathogens causing bacterial rot of lettuce in Japan.</title>
        <authorList>
            <person name="Sawada H."/>
            <person name="Fujikawa T."/>
            <person name="Satou M."/>
        </authorList>
    </citation>
    <scope>NUCLEOTIDE SEQUENCE [LARGE SCALE GENOMIC DNA]</scope>
    <source>
        <strain evidence="2 3">MAFF 302030</strain>
    </source>
</reference>